<dbReference type="PROSITE" id="PS51352">
    <property type="entry name" value="THIOREDOXIN_2"/>
    <property type="match status" value="1"/>
</dbReference>
<dbReference type="Gene3D" id="2.30.30.380">
    <property type="entry name" value="Zn-finger domain of Sec23/24"/>
    <property type="match status" value="1"/>
</dbReference>
<gene>
    <name evidence="9" type="ORF">SAMN06295933_2924</name>
</gene>
<dbReference type="Pfam" id="PF21352">
    <property type="entry name" value="Zn_ribbon_Thio2"/>
    <property type="match status" value="1"/>
</dbReference>
<dbReference type="RefSeq" id="WP_085103524.1">
    <property type="nucleotide sequence ID" value="NZ_FWZU01000005.1"/>
</dbReference>
<proteinExistence type="inferred from homology"/>
<protein>
    <recommendedName>
        <fullName evidence="7">Thioredoxin</fullName>
    </recommendedName>
</protein>
<evidence type="ECO:0000256" key="5">
    <source>
        <dbReference type="ARBA" id="ARBA00023157"/>
    </source>
</evidence>
<evidence type="ECO:0000256" key="7">
    <source>
        <dbReference type="NCBIfam" id="TIGR01068"/>
    </source>
</evidence>
<evidence type="ECO:0000313" key="10">
    <source>
        <dbReference type="Proteomes" id="UP000192906"/>
    </source>
</evidence>
<dbReference type="FunFam" id="3.40.30.10:FF:000001">
    <property type="entry name" value="Thioredoxin"/>
    <property type="match status" value="1"/>
</dbReference>
<dbReference type="GO" id="GO:0015035">
    <property type="term" value="F:protein-disulfide reductase activity"/>
    <property type="evidence" value="ECO:0007669"/>
    <property type="project" value="UniProtKB-UniRule"/>
</dbReference>
<keyword evidence="6" id="KW-0676">Redox-active center</keyword>
<evidence type="ECO:0000256" key="3">
    <source>
        <dbReference type="ARBA" id="ARBA00022723"/>
    </source>
</evidence>
<dbReference type="InterPro" id="IPR005746">
    <property type="entry name" value="Thioredoxin"/>
</dbReference>
<evidence type="ECO:0000256" key="2">
    <source>
        <dbReference type="ARBA" id="ARBA00022448"/>
    </source>
</evidence>
<dbReference type="Proteomes" id="UP000192906">
    <property type="component" value="Unassembled WGS sequence"/>
</dbReference>
<dbReference type="AlphaFoldDB" id="A0A1X7EGY3"/>
<keyword evidence="4" id="KW-0249">Electron transport</keyword>
<dbReference type="InterPro" id="IPR017937">
    <property type="entry name" value="Thioredoxin_CS"/>
</dbReference>
<dbReference type="OrthoDB" id="9790390at2"/>
<dbReference type="EMBL" id="FWZU01000005">
    <property type="protein sequence ID" value="SMF33771.1"/>
    <property type="molecule type" value="Genomic_DNA"/>
</dbReference>
<dbReference type="PROSITE" id="PS00194">
    <property type="entry name" value="THIOREDOXIN_1"/>
    <property type="match status" value="1"/>
</dbReference>
<dbReference type="Gene3D" id="3.40.30.10">
    <property type="entry name" value="Glutaredoxin"/>
    <property type="match status" value="1"/>
</dbReference>
<dbReference type="GO" id="GO:0005829">
    <property type="term" value="C:cytosol"/>
    <property type="evidence" value="ECO:0007669"/>
    <property type="project" value="TreeGrafter"/>
</dbReference>
<keyword evidence="10" id="KW-1185">Reference proteome</keyword>
<reference evidence="10" key="1">
    <citation type="submission" date="2017-04" db="EMBL/GenBank/DDBJ databases">
        <authorList>
            <person name="Varghese N."/>
            <person name="Submissions S."/>
        </authorList>
    </citation>
    <scope>NUCLEOTIDE SEQUENCE [LARGE SCALE GENOMIC DNA]</scope>
    <source>
        <strain evidence="10">K3S</strain>
    </source>
</reference>
<evidence type="ECO:0000256" key="4">
    <source>
        <dbReference type="ARBA" id="ARBA00022982"/>
    </source>
</evidence>
<dbReference type="Pfam" id="PF00085">
    <property type="entry name" value="Thioredoxin"/>
    <property type="match status" value="1"/>
</dbReference>
<name>A0A1X7EGY3_9BACT</name>
<dbReference type="PANTHER" id="PTHR45663">
    <property type="entry name" value="GEO12009P1"/>
    <property type="match status" value="1"/>
</dbReference>
<evidence type="ECO:0000259" key="8">
    <source>
        <dbReference type="PROSITE" id="PS51352"/>
    </source>
</evidence>
<dbReference type="GO" id="GO:0046872">
    <property type="term" value="F:metal ion binding"/>
    <property type="evidence" value="ECO:0007669"/>
    <property type="project" value="UniProtKB-KW"/>
</dbReference>
<keyword evidence="5" id="KW-1015">Disulfide bond</keyword>
<dbReference type="NCBIfam" id="TIGR01068">
    <property type="entry name" value="thioredoxin"/>
    <property type="match status" value="1"/>
</dbReference>
<keyword evidence="3" id="KW-0479">Metal-binding</keyword>
<dbReference type="STRING" id="1519643.SAMN06295933_2924"/>
<dbReference type="InterPro" id="IPR049299">
    <property type="entry name" value="Thio2_N"/>
</dbReference>
<sequence>MPDSNSDSLHIVCSKCQAINRVISGKLIDNPTCGKCGELVLSSKPVNLSDLTFERFISKTELPVLVDFWASWCGHCRTMAPSFQAAAQELFPKILTVKVDTESSKAISAKFGIRSLPTMAVFKKGREVNRISGAMSTQQIVAWAKQSAE</sequence>
<dbReference type="SUPFAM" id="SSF52833">
    <property type="entry name" value="Thioredoxin-like"/>
    <property type="match status" value="1"/>
</dbReference>
<evidence type="ECO:0000313" key="9">
    <source>
        <dbReference type="EMBL" id="SMF33771.1"/>
    </source>
</evidence>
<comment type="similarity">
    <text evidence="1">Belongs to the thioredoxin family.</text>
</comment>
<dbReference type="NCBIfam" id="NF008229">
    <property type="entry name" value="PRK10996.1"/>
    <property type="match status" value="1"/>
</dbReference>
<dbReference type="PRINTS" id="PR00421">
    <property type="entry name" value="THIOREDOXIN"/>
</dbReference>
<accession>A0A1X7EGY3</accession>
<dbReference type="CDD" id="cd02947">
    <property type="entry name" value="TRX_family"/>
    <property type="match status" value="1"/>
</dbReference>
<organism evidence="9 10">
    <name type="scientific">Desulfovibrio gilichinskyi</name>
    <dbReference type="NCBI Taxonomy" id="1519643"/>
    <lineage>
        <taxon>Bacteria</taxon>
        <taxon>Pseudomonadati</taxon>
        <taxon>Thermodesulfobacteriota</taxon>
        <taxon>Desulfovibrionia</taxon>
        <taxon>Desulfovibrionales</taxon>
        <taxon>Desulfovibrionaceae</taxon>
        <taxon>Desulfovibrio</taxon>
    </lineage>
</organism>
<feature type="domain" description="Thioredoxin" evidence="8">
    <location>
        <begin position="1"/>
        <end position="149"/>
    </location>
</feature>
<keyword evidence="2" id="KW-0813">Transport</keyword>
<dbReference type="InterPro" id="IPR036249">
    <property type="entry name" value="Thioredoxin-like_sf"/>
</dbReference>
<dbReference type="GO" id="GO:0045454">
    <property type="term" value="P:cell redox homeostasis"/>
    <property type="evidence" value="ECO:0007669"/>
    <property type="project" value="TreeGrafter"/>
</dbReference>
<dbReference type="PANTHER" id="PTHR45663:SF11">
    <property type="entry name" value="GEO12009P1"/>
    <property type="match status" value="1"/>
</dbReference>
<dbReference type="InterPro" id="IPR013766">
    <property type="entry name" value="Thioredoxin_domain"/>
</dbReference>
<evidence type="ECO:0000256" key="1">
    <source>
        <dbReference type="ARBA" id="ARBA00008987"/>
    </source>
</evidence>
<evidence type="ECO:0000256" key="6">
    <source>
        <dbReference type="ARBA" id="ARBA00023284"/>
    </source>
</evidence>